<feature type="transmembrane region" description="Helical" evidence="3">
    <location>
        <begin position="12"/>
        <end position="32"/>
    </location>
</feature>
<dbReference type="CDD" id="cd05827">
    <property type="entry name" value="Sortase_C"/>
    <property type="match status" value="1"/>
</dbReference>
<evidence type="ECO:0000313" key="4">
    <source>
        <dbReference type="EMBL" id="TQL62881.1"/>
    </source>
</evidence>
<proteinExistence type="predicted"/>
<dbReference type="RefSeq" id="WP_211345807.1">
    <property type="nucleotide sequence ID" value="NZ_BAAAMD010000001.1"/>
</dbReference>
<keyword evidence="3" id="KW-0812">Transmembrane</keyword>
<reference evidence="4 5" key="1">
    <citation type="submission" date="2019-06" db="EMBL/GenBank/DDBJ databases">
        <title>Sequencing the genomes of 1000 actinobacteria strains.</title>
        <authorList>
            <person name="Klenk H.-P."/>
        </authorList>
    </citation>
    <scope>NUCLEOTIDE SEQUENCE [LARGE SCALE GENOMIC DNA]</scope>
    <source>
        <strain evidence="4 5">DSM 8251</strain>
    </source>
</reference>
<organism evidence="4 5">
    <name type="scientific">Propioniferax innocua</name>
    <dbReference type="NCBI Taxonomy" id="1753"/>
    <lineage>
        <taxon>Bacteria</taxon>
        <taxon>Bacillati</taxon>
        <taxon>Actinomycetota</taxon>
        <taxon>Actinomycetes</taxon>
        <taxon>Propionibacteriales</taxon>
        <taxon>Propionibacteriaceae</taxon>
        <taxon>Propioniferax</taxon>
    </lineage>
</organism>
<dbReference type="NCBIfam" id="NF033745">
    <property type="entry name" value="class_C_sortase"/>
    <property type="match status" value="1"/>
</dbReference>
<accession>A0A542ZRA7</accession>
<evidence type="ECO:0000313" key="5">
    <source>
        <dbReference type="Proteomes" id="UP000316196"/>
    </source>
</evidence>
<dbReference type="GO" id="GO:0016787">
    <property type="term" value="F:hydrolase activity"/>
    <property type="evidence" value="ECO:0007669"/>
    <property type="project" value="UniProtKB-KW"/>
</dbReference>
<name>A0A542ZRA7_9ACTN</name>
<evidence type="ECO:0000256" key="3">
    <source>
        <dbReference type="SAM" id="Phobius"/>
    </source>
</evidence>
<dbReference type="Proteomes" id="UP000316196">
    <property type="component" value="Unassembled WGS sequence"/>
</dbReference>
<keyword evidence="3" id="KW-0472">Membrane</keyword>
<dbReference type="Gene3D" id="2.40.260.10">
    <property type="entry name" value="Sortase"/>
    <property type="match status" value="1"/>
</dbReference>
<keyword evidence="1" id="KW-0378">Hydrolase</keyword>
<gene>
    <name evidence="4" type="ORF">FB460_0672</name>
</gene>
<feature type="transmembrane region" description="Helical" evidence="3">
    <location>
        <begin position="247"/>
        <end position="267"/>
    </location>
</feature>
<feature type="active site" description="Proton donor/acceptor" evidence="2">
    <location>
        <position position="153"/>
    </location>
</feature>
<dbReference type="InterPro" id="IPR023365">
    <property type="entry name" value="Sortase_dom-sf"/>
</dbReference>
<keyword evidence="5" id="KW-1185">Reference proteome</keyword>
<keyword evidence="3" id="KW-1133">Transmembrane helix</keyword>
<sequence>MISKRTKRGGRSWLWIMVGVLVLLYPLVATLWNNHLIEQHAEQYSQSVQQVEPREEIVRLREEARQYNRWLNEQGHHAMPPVPASPGFDRYMDTLRVPGAGETMGRIRIDSIGVDLPISHTSNPHVLYKGAGHMFGSDLPVGGVGTNAVITAHAGMVDATMFDHLPTIEDGALVEVEVLDEIMYYRVTGRRVVQPDDWDKINYEPDKDKITLVTCTPYGINTDRLLVEAVRVDPPVAEDGSSWRLPLSWWMILDLLLLLGVALLLIVRRQRRRKQMNHMS</sequence>
<protein>
    <submittedName>
        <fullName evidence="4">Sortase A</fullName>
    </submittedName>
</protein>
<dbReference type="EMBL" id="VFOR01000001">
    <property type="protein sequence ID" value="TQL62881.1"/>
    <property type="molecule type" value="Genomic_DNA"/>
</dbReference>
<feature type="active site" description="Acyl-thioester intermediate" evidence="2">
    <location>
        <position position="215"/>
    </location>
</feature>
<evidence type="ECO:0000256" key="2">
    <source>
        <dbReference type="PIRSR" id="PIRSR605754-1"/>
    </source>
</evidence>
<dbReference type="InterPro" id="IPR042002">
    <property type="entry name" value="Sortase_C"/>
</dbReference>
<dbReference type="Pfam" id="PF04203">
    <property type="entry name" value="Sortase"/>
    <property type="match status" value="1"/>
</dbReference>
<comment type="caution">
    <text evidence="4">The sequence shown here is derived from an EMBL/GenBank/DDBJ whole genome shotgun (WGS) entry which is preliminary data.</text>
</comment>
<dbReference type="AlphaFoldDB" id="A0A542ZRA7"/>
<dbReference type="InterPro" id="IPR005754">
    <property type="entry name" value="Sortase"/>
</dbReference>
<evidence type="ECO:0000256" key="1">
    <source>
        <dbReference type="ARBA" id="ARBA00022801"/>
    </source>
</evidence>
<dbReference type="SUPFAM" id="SSF63817">
    <property type="entry name" value="Sortase"/>
    <property type="match status" value="1"/>
</dbReference>
<dbReference type="NCBIfam" id="TIGR01076">
    <property type="entry name" value="sortase_fam"/>
    <property type="match status" value="1"/>
</dbReference>